<name>A0A3A2ZFZ2_9EURO</name>
<dbReference type="AlphaFoldDB" id="A0A3A2ZFZ2"/>
<proteinExistence type="predicted"/>
<dbReference type="EMBL" id="MVGC01000198">
    <property type="protein sequence ID" value="RJE21916.1"/>
    <property type="molecule type" value="Genomic_DNA"/>
</dbReference>
<sequence>MIFFGNNANILEAQVIRLVKRLSDFEFAVSPIIHRDQKAARTKISAREAITETSNIEPWDAMHDAAQALLQDNDTEGLSEETAKCSKRRMGYDDIGINE</sequence>
<protein>
    <submittedName>
        <fullName evidence="1">Uncharacterized protein</fullName>
    </submittedName>
</protein>
<reference evidence="2" key="1">
    <citation type="submission" date="2017-02" db="EMBL/GenBank/DDBJ databases">
        <authorList>
            <person name="Tafer H."/>
            <person name="Lopandic K."/>
        </authorList>
    </citation>
    <scope>NUCLEOTIDE SEQUENCE [LARGE SCALE GENOMIC DNA]</scope>
    <source>
        <strain evidence="2">CBS 366.77</strain>
    </source>
</reference>
<gene>
    <name evidence="1" type="ORF">PHISCL_05761</name>
</gene>
<evidence type="ECO:0000313" key="1">
    <source>
        <dbReference type="EMBL" id="RJE21916.1"/>
    </source>
</evidence>
<evidence type="ECO:0000313" key="2">
    <source>
        <dbReference type="Proteomes" id="UP000266188"/>
    </source>
</evidence>
<keyword evidence="2" id="KW-1185">Reference proteome</keyword>
<comment type="caution">
    <text evidence="1">The sequence shown here is derived from an EMBL/GenBank/DDBJ whole genome shotgun (WGS) entry which is preliminary data.</text>
</comment>
<dbReference type="Proteomes" id="UP000266188">
    <property type="component" value="Unassembled WGS sequence"/>
</dbReference>
<organism evidence="1 2">
    <name type="scientific">Aspergillus sclerotialis</name>
    <dbReference type="NCBI Taxonomy" id="2070753"/>
    <lineage>
        <taxon>Eukaryota</taxon>
        <taxon>Fungi</taxon>
        <taxon>Dikarya</taxon>
        <taxon>Ascomycota</taxon>
        <taxon>Pezizomycotina</taxon>
        <taxon>Eurotiomycetes</taxon>
        <taxon>Eurotiomycetidae</taxon>
        <taxon>Eurotiales</taxon>
        <taxon>Aspergillaceae</taxon>
        <taxon>Aspergillus</taxon>
        <taxon>Aspergillus subgen. Polypaecilum</taxon>
    </lineage>
</organism>
<accession>A0A3A2ZFZ2</accession>